<feature type="binding site" evidence="9">
    <location>
        <begin position="207"/>
        <end position="209"/>
    </location>
    <ligand>
        <name>ATP</name>
        <dbReference type="ChEBI" id="CHEBI:30616"/>
    </ligand>
</feature>
<keyword evidence="3 9" id="KW-0547">Nucleotide-binding</keyword>
<dbReference type="InterPro" id="IPR030616">
    <property type="entry name" value="Aur-like"/>
</dbReference>
<protein>
    <recommendedName>
        <fullName evidence="13">Aurora kinase</fullName>
        <ecNumber evidence="13">2.7.11.1</ecNumber>
    </recommendedName>
</protein>
<dbReference type="Proteomes" id="UP000692954">
    <property type="component" value="Unassembled WGS sequence"/>
</dbReference>
<evidence type="ECO:0000256" key="1">
    <source>
        <dbReference type="ARBA" id="ARBA00022527"/>
    </source>
</evidence>
<evidence type="ECO:0000256" key="7">
    <source>
        <dbReference type="ARBA" id="ARBA00048679"/>
    </source>
</evidence>
<keyword evidence="2 13" id="KW-0808">Transferase</keyword>
<evidence type="ECO:0000313" key="15">
    <source>
        <dbReference type="EMBL" id="CAD8053210.1"/>
    </source>
</evidence>
<feature type="binding site" evidence="9">
    <location>
        <position position="139"/>
    </location>
    <ligand>
        <name>ATP</name>
        <dbReference type="ChEBI" id="CHEBI:30616"/>
    </ligand>
</feature>
<accession>A0A8S1KBN5</accession>
<keyword evidence="5 9" id="KW-0067">ATP-binding</keyword>
<evidence type="ECO:0000256" key="5">
    <source>
        <dbReference type="ARBA" id="ARBA00022840"/>
    </source>
</evidence>
<dbReference type="AlphaFoldDB" id="A0A8S1KBN5"/>
<evidence type="ECO:0000259" key="14">
    <source>
        <dbReference type="PROSITE" id="PS50011"/>
    </source>
</evidence>
<dbReference type="InterPro" id="IPR000719">
    <property type="entry name" value="Prot_kinase_dom"/>
</dbReference>
<comment type="caution">
    <text evidence="15">The sequence shown here is derived from an EMBL/GenBank/DDBJ whole genome shotgun (WGS) entry which is preliminary data.</text>
</comment>
<dbReference type="PANTHER" id="PTHR24350">
    <property type="entry name" value="SERINE/THREONINE-PROTEIN KINASE IAL-RELATED"/>
    <property type="match status" value="1"/>
</dbReference>
<evidence type="ECO:0000256" key="13">
    <source>
        <dbReference type="RuleBase" id="RU367134"/>
    </source>
</evidence>
<dbReference type="SMART" id="SM00220">
    <property type="entry name" value="S_TKc"/>
    <property type="match status" value="1"/>
</dbReference>
<comment type="catalytic activity">
    <reaction evidence="6 13">
        <text>L-threonyl-[protein] + ATP = O-phospho-L-threonyl-[protein] + ADP + H(+)</text>
        <dbReference type="Rhea" id="RHEA:46608"/>
        <dbReference type="Rhea" id="RHEA-COMP:11060"/>
        <dbReference type="Rhea" id="RHEA-COMP:11605"/>
        <dbReference type="ChEBI" id="CHEBI:15378"/>
        <dbReference type="ChEBI" id="CHEBI:30013"/>
        <dbReference type="ChEBI" id="CHEBI:30616"/>
        <dbReference type="ChEBI" id="CHEBI:61977"/>
        <dbReference type="ChEBI" id="CHEBI:456216"/>
        <dbReference type="EC" id="2.7.11.1"/>
    </reaction>
</comment>
<dbReference type="InterPro" id="IPR017441">
    <property type="entry name" value="Protein_kinase_ATP_BS"/>
</dbReference>
<feature type="binding site" evidence="9">
    <location>
        <begin position="258"/>
        <end position="259"/>
    </location>
    <ligand>
        <name>ATP</name>
        <dbReference type="ChEBI" id="CHEBI:30616"/>
    </ligand>
</feature>
<dbReference type="PROSITE" id="PS50011">
    <property type="entry name" value="PROTEIN_KINASE_DOM"/>
    <property type="match status" value="1"/>
</dbReference>
<evidence type="ECO:0000256" key="4">
    <source>
        <dbReference type="ARBA" id="ARBA00022777"/>
    </source>
</evidence>
<evidence type="ECO:0000256" key="10">
    <source>
        <dbReference type="PIRSR" id="PIRSR630616-3"/>
    </source>
</evidence>
<evidence type="ECO:0000256" key="11">
    <source>
        <dbReference type="PROSITE-ProRule" id="PRU10141"/>
    </source>
</evidence>
<feature type="cross-link" description="Glycyl lysine isopeptide (Lys-Gly) (interchain with G-Cter in SUMO2)" evidence="10">
    <location>
        <position position="256"/>
    </location>
</feature>
<dbReference type="OrthoDB" id="377346at2759"/>
<dbReference type="GO" id="GO:0005524">
    <property type="term" value="F:ATP binding"/>
    <property type="evidence" value="ECO:0007669"/>
    <property type="project" value="UniProtKB-UniRule"/>
</dbReference>
<dbReference type="EC" id="2.7.11.1" evidence="13"/>
<organism evidence="15 16">
    <name type="scientific">Paramecium sonneborni</name>
    <dbReference type="NCBI Taxonomy" id="65129"/>
    <lineage>
        <taxon>Eukaryota</taxon>
        <taxon>Sar</taxon>
        <taxon>Alveolata</taxon>
        <taxon>Ciliophora</taxon>
        <taxon>Intramacronucleata</taxon>
        <taxon>Oligohymenophorea</taxon>
        <taxon>Peniculida</taxon>
        <taxon>Parameciidae</taxon>
        <taxon>Paramecium</taxon>
    </lineage>
</organism>
<dbReference type="FunFam" id="1.10.510.10:FF:000235">
    <property type="entry name" value="Serine/threonine-protein kinase ark1"/>
    <property type="match status" value="1"/>
</dbReference>
<dbReference type="CDD" id="cd14007">
    <property type="entry name" value="STKc_Aurora"/>
    <property type="match status" value="1"/>
</dbReference>
<evidence type="ECO:0000256" key="6">
    <source>
        <dbReference type="ARBA" id="ARBA00047899"/>
    </source>
</evidence>
<feature type="binding site" evidence="9">
    <location>
        <position position="271"/>
    </location>
    <ligand>
        <name>ATP</name>
        <dbReference type="ChEBI" id="CHEBI:30616"/>
    </ligand>
</feature>
<feature type="binding site" evidence="9 11">
    <location>
        <position position="158"/>
    </location>
    <ligand>
        <name>ATP</name>
        <dbReference type="ChEBI" id="CHEBI:30616"/>
    </ligand>
</feature>
<evidence type="ECO:0000256" key="9">
    <source>
        <dbReference type="PIRSR" id="PIRSR630616-2"/>
    </source>
</evidence>
<evidence type="ECO:0000256" key="12">
    <source>
        <dbReference type="RuleBase" id="RU000304"/>
    </source>
</evidence>
<dbReference type="FunFam" id="3.30.200.20:FF:000042">
    <property type="entry name" value="Aurora kinase A"/>
    <property type="match status" value="1"/>
</dbReference>
<evidence type="ECO:0000256" key="8">
    <source>
        <dbReference type="PIRSR" id="PIRSR630616-1"/>
    </source>
</evidence>
<name>A0A8S1KBN5_9CILI</name>
<sequence length="404" mass="46629">MQNDDNEWQKVVQTTTRIDQQIKNIKMRLQSALTQLIIQSEEQNKITNPDPIIQKINPPLIIQHNSRSIEKKDKPALRQCASKSPIRTPDNNTDCPSPISTLSNNSTLRMQLKQAELLSPKYQNISDRFHIGKFLGKGKFSDVFQAQEKTSKVLVALKVIQKTVISKYKMEAQLAHEIKIQSYLNHPNILKLFGVFQEQTKIVLILEYAPDGELYKLLKKQPNRRFTENKAVNYIAQIVEGISYMHKMKVIHRDIKPENILISLQFLKIADFGLATYSPESKPRQSFCGTIDYMCPEIASGQDYDHSVDLWSIGILAYELTTGTTPFYQSSKEDTMRKIIEGRVDFPKYVSNELQDFTKCCLRKDPQQRLRLDQMAIHKWIQINHQSGGQYDRMLVQSLVTILK</sequence>
<comment type="catalytic activity">
    <reaction evidence="7 13">
        <text>L-seryl-[protein] + ATP = O-phospho-L-seryl-[protein] + ADP + H(+)</text>
        <dbReference type="Rhea" id="RHEA:17989"/>
        <dbReference type="Rhea" id="RHEA-COMP:9863"/>
        <dbReference type="Rhea" id="RHEA-COMP:11604"/>
        <dbReference type="ChEBI" id="CHEBI:15378"/>
        <dbReference type="ChEBI" id="CHEBI:29999"/>
        <dbReference type="ChEBI" id="CHEBI:30616"/>
        <dbReference type="ChEBI" id="CHEBI:83421"/>
        <dbReference type="ChEBI" id="CHEBI:456216"/>
        <dbReference type="EC" id="2.7.11.1"/>
    </reaction>
</comment>
<evidence type="ECO:0000313" key="16">
    <source>
        <dbReference type="Proteomes" id="UP000692954"/>
    </source>
</evidence>
<proteinExistence type="inferred from homology"/>
<keyword evidence="4 13" id="KW-0418">Kinase</keyword>
<dbReference type="PROSITE" id="PS00108">
    <property type="entry name" value="PROTEIN_KINASE_ST"/>
    <property type="match status" value="1"/>
</dbReference>
<evidence type="ECO:0000256" key="2">
    <source>
        <dbReference type="ARBA" id="ARBA00022679"/>
    </source>
</evidence>
<dbReference type="PROSITE" id="PS00107">
    <property type="entry name" value="PROTEIN_KINASE_ATP"/>
    <property type="match status" value="1"/>
</dbReference>
<dbReference type="Pfam" id="PF00069">
    <property type="entry name" value="Pkinase"/>
    <property type="match status" value="1"/>
</dbReference>
<dbReference type="GO" id="GO:0004674">
    <property type="term" value="F:protein serine/threonine kinase activity"/>
    <property type="evidence" value="ECO:0007669"/>
    <property type="project" value="UniProtKB-KW"/>
</dbReference>
<dbReference type="EMBL" id="CAJJDN010000007">
    <property type="protein sequence ID" value="CAD8053210.1"/>
    <property type="molecule type" value="Genomic_DNA"/>
</dbReference>
<gene>
    <name evidence="15" type="ORF">PSON_ATCC_30995.1.T0070225</name>
</gene>
<keyword evidence="1 12" id="KW-0723">Serine/threonine-protein kinase</keyword>
<evidence type="ECO:0000256" key="3">
    <source>
        <dbReference type="ARBA" id="ARBA00022741"/>
    </source>
</evidence>
<feature type="active site" description="Proton acceptor" evidence="8">
    <location>
        <position position="254"/>
    </location>
</feature>
<reference evidence="15" key="1">
    <citation type="submission" date="2021-01" db="EMBL/GenBank/DDBJ databases">
        <authorList>
            <consortium name="Genoscope - CEA"/>
            <person name="William W."/>
        </authorList>
    </citation>
    <scope>NUCLEOTIDE SEQUENCE</scope>
</reference>
<keyword evidence="16" id="KW-1185">Reference proteome</keyword>
<dbReference type="InterPro" id="IPR008271">
    <property type="entry name" value="Ser/Thr_kinase_AS"/>
</dbReference>
<feature type="domain" description="Protein kinase" evidence="14">
    <location>
        <begin position="129"/>
        <end position="381"/>
    </location>
</feature>
<comment type="similarity">
    <text evidence="13">Belongs to the protein kinase superfamily. Ser/Thr protein kinase family. Aurora subfamily.</text>
</comment>